<organism evidence="2 3">
    <name type="scientific">Dioszegia hungarica</name>
    <dbReference type="NCBI Taxonomy" id="4972"/>
    <lineage>
        <taxon>Eukaryota</taxon>
        <taxon>Fungi</taxon>
        <taxon>Dikarya</taxon>
        <taxon>Basidiomycota</taxon>
        <taxon>Agaricomycotina</taxon>
        <taxon>Tremellomycetes</taxon>
        <taxon>Tremellales</taxon>
        <taxon>Bulleribasidiaceae</taxon>
        <taxon>Dioszegia</taxon>
    </lineage>
</organism>
<feature type="compositionally biased region" description="Low complexity" evidence="1">
    <location>
        <begin position="642"/>
        <end position="654"/>
    </location>
</feature>
<keyword evidence="3" id="KW-1185">Reference proteome</keyword>
<feature type="compositionally biased region" description="Polar residues" evidence="1">
    <location>
        <begin position="299"/>
        <end position="324"/>
    </location>
</feature>
<reference evidence="2" key="1">
    <citation type="journal article" date="2022" name="G3 (Bethesda)">
        <title>High quality genome of the basidiomycete yeast Dioszegia hungarica PDD-24b-2 isolated from cloud water.</title>
        <authorList>
            <person name="Jarrige D."/>
            <person name="Haridas S."/>
            <person name="Bleykasten-Grosshans C."/>
            <person name="Joly M."/>
            <person name="Nadalig T."/>
            <person name="Sancelme M."/>
            <person name="Vuilleumier S."/>
            <person name="Grigoriev I.V."/>
            <person name="Amato P."/>
            <person name="Bringel F."/>
        </authorList>
    </citation>
    <scope>NUCLEOTIDE SEQUENCE</scope>
    <source>
        <strain evidence="2">PDD-24b-2</strain>
    </source>
</reference>
<feature type="compositionally biased region" description="Basic and acidic residues" evidence="1">
    <location>
        <begin position="548"/>
        <end position="620"/>
    </location>
</feature>
<dbReference type="Proteomes" id="UP001164286">
    <property type="component" value="Unassembled WGS sequence"/>
</dbReference>
<feature type="compositionally biased region" description="Polar residues" evidence="1">
    <location>
        <begin position="711"/>
        <end position="729"/>
    </location>
</feature>
<feature type="compositionally biased region" description="Polar residues" evidence="1">
    <location>
        <begin position="1"/>
        <end position="20"/>
    </location>
</feature>
<protein>
    <submittedName>
        <fullName evidence="2">Uncharacterized protein</fullName>
    </submittedName>
</protein>
<feature type="compositionally biased region" description="Polar residues" evidence="1">
    <location>
        <begin position="169"/>
        <end position="186"/>
    </location>
</feature>
<feature type="region of interest" description="Disordered" evidence="1">
    <location>
        <begin position="1"/>
        <end position="344"/>
    </location>
</feature>
<feature type="compositionally biased region" description="Low complexity" evidence="1">
    <location>
        <begin position="791"/>
        <end position="807"/>
    </location>
</feature>
<feature type="compositionally biased region" description="Polar residues" evidence="1">
    <location>
        <begin position="895"/>
        <end position="909"/>
    </location>
</feature>
<sequence length="972" mass="102541">MSQLYQHQLQPFEENQSPSPTYEAADPFSKLHLARSRSSRLSNDASSPSNPLDTLHRQLSGDPDAPPPAWKRRASFTQKPPNTSGIALADSTSPTRGPRVSPTSDLSPRPPPPPSISRRHPQLQMTTAVATRPPIPSEMFSDSPIGSSTSLYDPALAPPQPAFLRKSGGTRSNRSSIHSTDTNGMTSEDLWNLDAPEPVADLSNPQRSAMERPLDTVRRLSQRSERRPGQVSPYSASMMPVDFMWPTAPPEEEPIMRRKSKSTTNVPSLAGRTSRIGRKKGPRQTSADPQVMTKVMDGTSPTSPDMPRSNSVFISSAHSSSTDLTKGLPHNKSQASLGARPPSTYYSRDFLSQLAPREGGYAIAAMLSSPVVPGQNSAPAMSAEEKRRSANLEVHRGSRPPTSRSAGMARWSLDGGEHYNRPYPSTSSANTTSSNLSAPPINSPNVSPPADEIILPEGASPPFMSRPEATPDMSPTVLATTSAPIIPSPLSRAVTQDLPTPTPPETDTLPPSASTDSPSAGAAAIPIPPIPASPPRPVLSTKQSKKQLAKEAKAAEKAESTKLAAERATKMREEAARKQAEKDKAKEMKEAAKRKEKEDKERRKAEKKAGSSIGLREKLKSPSQPRLDMGRRVEVPPVPAQSGSGMSSGSVVGVPFPATMGRAQSTPGQAQVDGTRRNVSMPARPPTSSVVESSRKPKLGLFGTLRKRFSTVETPSASNRNTLTSSQSARAPVKLDPPTEEPRSSTVGASASAPLPISQQYFANPAAPAMVPPQPDFTQSPALSDRGDPLAQHQPAVQAPVSPPAEVDTVPTQVEDLPPRTTSIHQSPPRGTAAPSPPASGLRPRNSIQGPRPMPRSGSITSRNSMSHASPPLLGAGTLESAGSVPAAGSESGAGLSQVQSHHTSSAGTYDSRESMSGSGSGASGSSQTPMTSEGEDEGKSAVEVPERGDSADTVRAHAHVYGGEGVSVAAH</sequence>
<dbReference type="EMBL" id="JAKWFO010000016">
    <property type="protein sequence ID" value="KAI9631898.1"/>
    <property type="molecule type" value="Genomic_DNA"/>
</dbReference>
<feature type="compositionally biased region" description="Pro residues" evidence="1">
    <location>
        <begin position="526"/>
        <end position="537"/>
    </location>
</feature>
<feature type="compositionally biased region" description="Polar residues" evidence="1">
    <location>
        <begin position="858"/>
        <end position="868"/>
    </location>
</feature>
<feature type="compositionally biased region" description="Basic and acidic residues" evidence="1">
    <location>
        <begin position="209"/>
        <end position="228"/>
    </location>
</feature>
<feature type="compositionally biased region" description="Low complexity" evidence="1">
    <location>
        <begin position="505"/>
        <end position="525"/>
    </location>
</feature>
<feature type="compositionally biased region" description="Low complexity" evidence="1">
    <location>
        <begin position="425"/>
        <end position="438"/>
    </location>
</feature>
<evidence type="ECO:0000256" key="1">
    <source>
        <dbReference type="SAM" id="MobiDB-lite"/>
    </source>
</evidence>
<comment type="caution">
    <text evidence="2">The sequence shown here is derived from an EMBL/GenBank/DDBJ whole genome shotgun (WGS) entry which is preliminary data.</text>
</comment>
<feature type="compositionally biased region" description="Basic and acidic residues" evidence="1">
    <location>
        <begin position="383"/>
        <end position="396"/>
    </location>
</feature>
<evidence type="ECO:0000313" key="3">
    <source>
        <dbReference type="Proteomes" id="UP001164286"/>
    </source>
</evidence>
<dbReference type="GeneID" id="77730806"/>
<feature type="compositionally biased region" description="Low complexity" evidence="1">
    <location>
        <begin position="39"/>
        <end position="49"/>
    </location>
</feature>
<gene>
    <name evidence="2" type="ORF">MKK02DRAFT_41529</name>
</gene>
<feature type="compositionally biased region" description="Basic and acidic residues" evidence="1">
    <location>
        <begin position="938"/>
        <end position="956"/>
    </location>
</feature>
<dbReference type="AlphaFoldDB" id="A0AA38H0C0"/>
<feature type="compositionally biased region" description="Polar residues" evidence="1">
    <location>
        <begin position="75"/>
        <end position="95"/>
    </location>
</feature>
<evidence type="ECO:0000313" key="2">
    <source>
        <dbReference type="EMBL" id="KAI9631898.1"/>
    </source>
</evidence>
<proteinExistence type="predicted"/>
<dbReference type="RefSeq" id="XP_052941675.1">
    <property type="nucleotide sequence ID" value="XM_053091601.1"/>
</dbReference>
<feature type="region of interest" description="Disordered" evidence="1">
    <location>
        <begin position="371"/>
        <end position="972"/>
    </location>
</feature>
<accession>A0AA38H0C0</accession>
<name>A0AA38H0C0_9TREE</name>